<dbReference type="AlphaFoldDB" id="A0A9W4IE86"/>
<dbReference type="PANTHER" id="PTHR13256:SF16">
    <property type="entry name" value="ALPHA_BETA-TUBULIN-N-ACETYLTRANSFERASE 9"/>
    <property type="match status" value="1"/>
</dbReference>
<evidence type="ECO:0000256" key="2">
    <source>
        <dbReference type="ARBA" id="ARBA00023315"/>
    </source>
</evidence>
<name>A0A9W4IE86_PENOL</name>
<dbReference type="InterPro" id="IPR039135">
    <property type="entry name" value="NAT9-like"/>
</dbReference>
<comment type="caution">
    <text evidence="4">The sequence shown here is derived from an EMBL/GenBank/DDBJ whole genome shotgun (WGS) entry which is preliminary data.</text>
</comment>
<sequence length="305" mass="33532">MPTSVCVWLTRQGSAGSQKLTASNHVHTALCSSTALLVPYSSWHVPRYHEWMKDPVSHSRSPGGGTGVPKPASQDESLTRLQEIQEATASEPLSIEEEYSMQRSWRQDADKLTFIVCRAITTGDEDDIPSQRKLQAESDSPSNMVGDINLFLRIDDGDDGDSPPQIVGEVELMIAEKVNQRRGFGRAALLMFLRYIVERQGSILDEFVGSGDVDVETVRKLRTGVEASGSSEGLELECLSVKIGHTNSKSLALFESTGFEKCSEEPNFFGEFELRRKDLSLGSVDGALEKAGVKGFIALPYERTE</sequence>
<evidence type="ECO:0008006" key="6">
    <source>
        <dbReference type="Google" id="ProtNLM"/>
    </source>
</evidence>
<proteinExistence type="predicted"/>
<evidence type="ECO:0000256" key="3">
    <source>
        <dbReference type="SAM" id="MobiDB-lite"/>
    </source>
</evidence>
<dbReference type="InterPro" id="IPR016181">
    <property type="entry name" value="Acyl_CoA_acyltransferase"/>
</dbReference>
<keyword evidence="1" id="KW-0808">Transferase</keyword>
<protein>
    <recommendedName>
        <fullName evidence="6">N-acetyltransferase domain-containing protein</fullName>
    </recommendedName>
</protein>
<dbReference type="GO" id="GO:0008080">
    <property type="term" value="F:N-acetyltransferase activity"/>
    <property type="evidence" value="ECO:0007669"/>
    <property type="project" value="InterPro"/>
</dbReference>
<accession>A0A9W4IE86</accession>
<dbReference type="Gene3D" id="3.40.630.30">
    <property type="match status" value="1"/>
</dbReference>
<keyword evidence="5" id="KW-1185">Reference proteome</keyword>
<organism evidence="4 5">
    <name type="scientific">Penicillium olsonii</name>
    <dbReference type="NCBI Taxonomy" id="99116"/>
    <lineage>
        <taxon>Eukaryota</taxon>
        <taxon>Fungi</taxon>
        <taxon>Dikarya</taxon>
        <taxon>Ascomycota</taxon>
        <taxon>Pezizomycotina</taxon>
        <taxon>Eurotiomycetes</taxon>
        <taxon>Eurotiomycetidae</taxon>
        <taxon>Eurotiales</taxon>
        <taxon>Aspergillaceae</taxon>
        <taxon>Penicillium</taxon>
    </lineage>
</organism>
<reference evidence="4" key="1">
    <citation type="submission" date="2021-07" db="EMBL/GenBank/DDBJ databases">
        <authorList>
            <person name="Branca A.L. A."/>
        </authorList>
    </citation>
    <scope>NUCLEOTIDE SEQUENCE</scope>
</reference>
<gene>
    <name evidence="4" type="ORF">POLS_LOCUS9596</name>
</gene>
<keyword evidence="2" id="KW-0012">Acyltransferase</keyword>
<dbReference type="SUPFAM" id="SSF55729">
    <property type="entry name" value="Acyl-CoA N-acyltransferases (Nat)"/>
    <property type="match status" value="1"/>
</dbReference>
<dbReference type="EMBL" id="CAJVOS010000093">
    <property type="protein sequence ID" value="CAG8286748.1"/>
    <property type="molecule type" value="Genomic_DNA"/>
</dbReference>
<dbReference type="OrthoDB" id="5043642at2759"/>
<evidence type="ECO:0000256" key="1">
    <source>
        <dbReference type="ARBA" id="ARBA00022679"/>
    </source>
</evidence>
<dbReference type="PANTHER" id="PTHR13256">
    <property type="entry name" value="N-ACETYLTRANSFERASE 9"/>
    <property type="match status" value="1"/>
</dbReference>
<feature type="region of interest" description="Disordered" evidence="3">
    <location>
        <begin position="55"/>
        <end position="77"/>
    </location>
</feature>
<evidence type="ECO:0000313" key="4">
    <source>
        <dbReference type="EMBL" id="CAG8286748.1"/>
    </source>
</evidence>
<evidence type="ECO:0000313" key="5">
    <source>
        <dbReference type="Proteomes" id="UP001153618"/>
    </source>
</evidence>
<dbReference type="Proteomes" id="UP001153618">
    <property type="component" value="Unassembled WGS sequence"/>
</dbReference>